<reference evidence="2" key="1">
    <citation type="submission" date="2020-10" db="EMBL/GenBank/DDBJ databases">
        <authorList>
            <person name="Gilroy R."/>
        </authorList>
    </citation>
    <scope>NUCLEOTIDE SEQUENCE</scope>
    <source>
        <strain evidence="2">E3-2379</strain>
    </source>
</reference>
<keyword evidence="1" id="KW-0472">Membrane</keyword>
<dbReference type="Pfam" id="PF07441">
    <property type="entry name" value="BofA"/>
    <property type="match status" value="1"/>
</dbReference>
<dbReference type="EMBL" id="JADIML010000147">
    <property type="protein sequence ID" value="MBO8463332.1"/>
    <property type="molecule type" value="Genomic_DNA"/>
</dbReference>
<proteinExistence type="predicted"/>
<name>A0A9D9I0I3_9FIRM</name>
<accession>A0A9D9I0I3</accession>
<keyword evidence="1" id="KW-1133">Transmembrane helix</keyword>
<feature type="transmembrane region" description="Helical" evidence="1">
    <location>
        <begin position="44"/>
        <end position="67"/>
    </location>
</feature>
<comment type="caution">
    <text evidence="2">The sequence shown here is derived from an EMBL/GenBank/DDBJ whole genome shotgun (WGS) entry which is preliminary data.</text>
</comment>
<evidence type="ECO:0000256" key="1">
    <source>
        <dbReference type="SAM" id="Phobius"/>
    </source>
</evidence>
<dbReference type="InterPro" id="IPR010001">
    <property type="entry name" value="BofA"/>
</dbReference>
<dbReference type="Proteomes" id="UP000823618">
    <property type="component" value="Unassembled WGS sequence"/>
</dbReference>
<protein>
    <submittedName>
        <fullName evidence="2">Pro-sigmaK processing inhibitor BofA family protein</fullName>
    </submittedName>
</protein>
<keyword evidence="1" id="KW-0812">Transmembrane</keyword>
<organism evidence="2 3">
    <name type="scientific">Candidatus Scybalomonas excrementavium</name>
    <dbReference type="NCBI Taxonomy" id="2840943"/>
    <lineage>
        <taxon>Bacteria</taxon>
        <taxon>Bacillati</taxon>
        <taxon>Bacillota</taxon>
        <taxon>Clostridia</taxon>
        <taxon>Lachnospirales</taxon>
        <taxon>Lachnospiraceae</taxon>
        <taxon>Lachnospiraceae incertae sedis</taxon>
        <taxon>Candidatus Scybalomonas</taxon>
    </lineage>
</organism>
<evidence type="ECO:0000313" key="2">
    <source>
        <dbReference type="EMBL" id="MBO8463332.1"/>
    </source>
</evidence>
<dbReference type="AlphaFoldDB" id="A0A9D9I0I3"/>
<feature type="transmembrane region" description="Helical" evidence="1">
    <location>
        <begin position="9"/>
        <end position="32"/>
    </location>
</feature>
<reference evidence="2" key="2">
    <citation type="journal article" date="2021" name="PeerJ">
        <title>Extensive microbial diversity within the chicken gut microbiome revealed by metagenomics and culture.</title>
        <authorList>
            <person name="Gilroy R."/>
            <person name="Ravi A."/>
            <person name="Getino M."/>
            <person name="Pursley I."/>
            <person name="Horton D.L."/>
            <person name="Alikhan N.F."/>
            <person name="Baker D."/>
            <person name="Gharbi K."/>
            <person name="Hall N."/>
            <person name="Watson M."/>
            <person name="Adriaenssens E.M."/>
            <person name="Foster-Nyarko E."/>
            <person name="Jarju S."/>
            <person name="Secka A."/>
            <person name="Antonio M."/>
            <person name="Oren A."/>
            <person name="Chaudhuri R.R."/>
            <person name="La Ragione R."/>
            <person name="Hildebrand F."/>
            <person name="Pallen M.J."/>
        </authorList>
    </citation>
    <scope>NUCLEOTIDE SEQUENCE</scope>
    <source>
        <strain evidence="2">E3-2379</strain>
    </source>
</reference>
<sequence>MIPEKMSEWIITILLRAVLGILCIHFLNVGLIKYGYPTYIGINVYSIPIVSILGIPGIGLLYILAIFW</sequence>
<gene>
    <name evidence="2" type="ORF">IAC13_05305</name>
</gene>
<evidence type="ECO:0000313" key="3">
    <source>
        <dbReference type="Proteomes" id="UP000823618"/>
    </source>
</evidence>